<dbReference type="InterPro" id="IPR000873">
    <property type="entry name" value="AMP-dep_synth/lig_dom"/>
</dbReference>
<comment type="caution">
    <text evidence="6">The sequence shown here is derived from an EMBL/GenBank/DDBJ whole genome shotgun (WGS) entry which is preliminary data.</text>
</comment>
<dbReference type="GO" id="GO:0009239">
    <property type="term" value="P:enterobactin biosynthetic process"/>
    <property type="evidence" value="ECO:0007669"/>
    <property type="project" value="TreeGrafter"/>
</dbReference>
<dbReference type="PROSITE" id="PS00455">
    <property type="entry name" value="AMP_BINDING"/>
    <property type="match status" value="1"/>
</dbReference>
<dbReference type="SUPFAM" id="SSF53474">
    <property type="entry name" value="alpha/beta-Hydrolases"/>
    <property type="match status" value="1"/>
</dbReference>
<dbReference type="InterPro" id="IPR020845">
    <property type="entry name" value="AMP-binding_CS"/>
</dbReference>
<dbReference type="GO" id="GO:0009366">
    <property type="term" value="C:enterobactin synthetase complex"/>
    <property type="evidence" value="ECO:0007669"/>
    <property type="project" value="TreeGrafter"/>
</dbReference>
<dbReference type="Pfam" id="PF00501">
    <property type="entry name" value="AMP-binding"/>
    <property type="match status" value="1"/>
</dbReference>
<evidence type="ECO:0000313" key="6">
    <source>
        <dbReference type="EMBL" id="PZQ20373.1"/>
    </source>
</evidence>
<proteinExistence type="predicted"/>
<feature type="compositionally biased region" description="Basic and acidic residues" evidence="4">
    <location>
        <begin position="1"/>
        <end position="11"/>
    </location>
</feature>
<name>A0A2W5MRL4_SPHMC</name>
<sequence>MGGSGRADRLYRPCRSAEPGRDLGDRARTAGRYALSQTPAARPLTEAQWGLWYAQRIDPANPIFNTGQYLDMRGPLDVAAFGAAVDAMGGEAEALSLRFVETPDGPAQYPDPAFRPRLRIVNLAAEADPEAAALAAIRRDMATPVDPLADPLAAQTLYRLAADRHIWAQRVHHLANDGYGMALLTGRVAELYAAATGARAGSGRPFGALEKVWAEDAAYVASADRAADGEWWRAAMAGSGDVVGMAPGRAVSAHRFLRHARPMADATRLGLIALAKAHRLGWPDVLTALAAAYCQRLIPGDEAVVGMPHMGRFGSASARVPAMVMNVLPLRVAPDEAVPLGDYLTAMAAAMAEARRHGRYRSEQLRRDLGLIGGTKRVHGPLVNVQPYDRPPRFAGLDVALHVTGTGPVEDINFTFRGDAASALTLEVDANPDLYSEADVAAHAERLANFLAHAIAAPSLAAIPTATPAEAQRELETFNATRHDVAPATLADLIQRAMAANPEAEALRFEGRSLRYAELDRRTLALAGALRARGVAAEGIVAVALPRSIELVVALVAVLRAGGAYLPLDLDHPPDRIARIIAQADPVAVLGEADIAGLFGERLLRPADWPGEPPRDLPRPQPDDAAYVIFTSGSTGDPKGVVVAHRAIVNRLLWMADRYAITADDRILQKTPATFDVSVWEFFLPLIRGATLVVAPPGAHRDPPAIAALIRREAVTALHFVPSMLAAFLDTPESDALVVARVFCSGEELPADIRDRFHRRMTAELHNLYGPTEAAVDVSHWDAHPGDRSRPVPIGHAVWNTRLLILDERRRPVPPGFVGELYLGGVQLARGYLGRDDLTAERFVDDPFHPGERLYRTGDLARRRDDGAVVFLGRADDQVKIRGLRIELGEIEAAIAASGLAAASAVIAREGRIIAYVVPGAGWDGEALRRALADRLPDYMLPAAIVELASLPVTANGKLDRKALPAPHFVSAGGNAPAGATEERLAALYAELLDVPEISRDDDFFALGGDSLVAVQLMLRIREQWGMDPGLGALFEHPVLSALAARLDAGTAGDAGVEPLIRLATGSDGLPPLFVVHPAGGLSWGYRTLAMALMPRRTVIGIQAPMLDPDVAPPASIDALAADYARRIVAAQPDGPYHLAGWSVGGLIAQAVAVELAGAGGDVGLVALLDSYPADAWRAEPEPTQGQALRALLAIAGYDPEAHPELETRDQVADFLRRGQSPLGNLPPRILEGVIGVVLGTNRLVRAHRHRRYDGCLTHIRAGADHQDRPQLRPDLWAPYCRELETIDVPFLHSQLTGPAASALIAPALSERMTR</sequence>
<dbReference type="Gene3D" id="3.30.559.10">
    <property type="entry name" value="Chloramphenicol acetyltransferase-like domain"/>
    <property type="match status" value="1"/>
</dbReference>
<organism evidence="6 7">
    <name type="scientific">Sphingopyxis macrogoltabida</name>
    <name type="common">Sphingomonas macrogoltabidus</name>
    <dbReference type="NCBI Taxonomy" id="33050"/>
    <lineage>
        <taxon>Bacteria</taxon>
        <taxon>Pseudomonadati</taxon>
        <taxon>Pseudomonadota</taxon>
        <taxon>Alphaproteobacteria</taxon>
        <taxon>Sphingomonadales</taxon>
        <taxon>Sphingomonadaceae</taxon>
        <taxon>Sphingopyxis</taxon>
    </lineage>
</organism>
<dbReference type="InterPro" id="IPR029058">
    <property type="entry name" value="AB_hydrolase_fold"/>
</dbReference>
<dbReference type="InterPro" id="IPR009081">
    <property type="entry name" value="PP-bd_ACP"/>
</dbReference>
<dbReference type="PROSITE" id="PS50075">
    <property type="entry name" value="CARRIER"/>
    <property type="match status" value="1"/>
</dbReference>
<dbReference type="PANTHER" id="PTHR45527:SF1">
    <property type="entry name" value="FATTY ACID SYNTHASE"/>
    <property type="match status" value="1"/>
</dbReference>
<protein>
    <submittedName>
        <fullName evidence="6">Non-ribosomal peptide synthetase</fullName>
    </submittedName>
</protein>
<dbReference type="Pfam" id="PF00668">
    <property type="entry name" value="Condensation"/>
    <property type="match status" value="1"/>
</dbReference>
<dbReference type="GO" id="GO:0043041">
    <property type="term" value="P:amino acid activation for nonribosomal peptide biosynthetic process"/>
    <property type="evidence" value="ECO:0007669"/>
    <property type="project" value="TreeGrafter"/>
</dbReference>
<dbReference type="InterPro" id="IPR042099">
    <property type="entry name" value="ANL_N_sf"/>
</dbReference>
<dbReference type="GO" id="GO:0047527">
    <property type="term" value="F:2,3-dihydroxybenzoate-serine ligase activity"/>
    <property type="evidence" value="ECO:0007669"/>
    <property type="project" value="TreeGrafter"/>
</dbReference>
<dbReference type="InterPro" id="IPR010071">
    <property type="entry name" value="AA_adenyl_dom"/>
</dbReference>
<accession>A0A2W5MRL4</accession>
<dbReference type="InterPro" id="IPR020806">
    <property type="entry name" value="PKS_PP-bd"/>
</dbReference>
<dbReference type="InterPro" id="IPR001031">
    <property type="entry name" value="Thioesterase"/>
</dbReference>
<dbReference type="Pfam" id="PF00975">
    <property type="entry name" value="Thioesterase"/>
    <property type="match status" value="1"/>
</dbReference>
<keyword evidence="2" id="KW-0596">Phosphopantetheine</keyword>
<dbReference type="InterPro" id="IPR020802">
    <property type="entry name" value="TesA-like"/>
</dbReference>
<evidence type="ECO:0000256" key="4">
    <source>
        <dbReference type="SAM" id="MobiDB-lite"/>
    </source>
</evidence>
<dbReference type="InterPro" id="IPR025110">
    <property type="entry name" value="AMP-bd_C"/>
</dbReference>
<dbReference type="Pfam" id="PF13193">
    <property type="entry name" value="AMP-binding_C"/>
    <property type="match status" value="1"/>
</dbReference>
<gene>
    <name evidence="6" type="ORF">DI569_15720</name>
</gene>
<feature type="domain" description="Carrier" evidence="5">
    <location>
        <begin position="976"/>
        <end position="1051"/>
    </location>
</feature>
<dbReference type="SUPFAM" id="SSF47336">
    <property type="entry name" value="ACP-like"/>
    <property type="match status" value="1"/>
</dbReference>
<dbReference type="Gene3D" id="3.30.559.30">
    <property type="entry name" value="Nonribosomal peptide synthetase, condensation domain"/>
    <property type="match status" value="1"/>
</dbReference>
<dbReference type="EMBL" id="QFPJ01000064">
    <property type="protein sequence ID" value="PZQ20373.1"/>
    <property type="molecule type" value="Genomic_DNA"/>
</dbReference>
<keyword evidence="3" id="KW-0597">Phosphoprotein</keyword>
<dbReference type="SUPFAM" id="SSF52777">
    <property type="entry name" value="CoA-dependent acyltransferases"/>
    <property type="match status" value="2"/>
</dbReference>
<dbReference type="Gene3D" id="3.40.50.12780">
    <property type="entry name" value="N-terminal domain of ligase-like"/>
    <property type="match status" value="1"/>
</dbReference>
<feature type="region of interest" description="Disordered" evidence="4">
    <location>
        <begin position="1"/>
        <end position="25"/>
    </location>
</feature>
<dbReference type="InterPro" id="IPR045851">
    <property type="entry name" value="AMP-bd_C_sf"/>
</dbReference>
<dbReference type="Gene3D" id="3.30.300.30">
    <property type="match status" value="1"/>
</dbReference>
<reference evidence="6 7" key="1">
    <citation type="submission" date="2017-08" db="EMBL/GenBank/DDBJ databases">
        <title>Infants hospitalized years apart are colonized by the same room-sourced microbial strains.</title>
        <authorList>
            <person name="Brooks B."/>
            <person name="Olm M.R."/>
            <person name="Firek B.A."/>
            <person name="Baker R."/>
            <person name="Thomas B.C."/>
            <person name="Morowitz M.J."/>
            <person name="Banfield J.F."/>
        </authorList>
    </citation>
    <scope>NUCLEOTIDE SEQUENCE [LARGE SCALE GENOMIC DNA]</scope>
    <source>
        <strain evidence="6">S2_005_003_R2_47</strain>
    </source>
</reference>
<dbReference type="CDD" id="cd17646">
    <property type="entry name" value="A_NRPS_AB3403-like"/>
    <property type="match status" value="1"/>
</dbReference>
<dbReference type="SUPFAM" id="SSF56801">
    <property type="entry name" value="Acetyl-CoA synthetase-like"/>
    <property type="match status" value="1"/>
</dbReference>
<dbReference type="GO" id="GO:0031177">
    <property type="term" value="F:phosphopantetheine binding"/>
    <property type="evidence" value="ECO:0007669"/>
    <property type="project" value="InterPro"/>
</dbReference>
<evidence type="ECO:0000256" key="2">
    <source>
        <dbReference type="ARBA" id="ARBA00022450"/>
    </source>
</evidence>
<comment type="cofactor">
    <cofactor evidence="1">
        <name>pantetheine 4'-phosphate</name>
        <dbReference type="ChEBI" id="CHEBI:47942"/>
    </cofactor>
</comment>
<evidence type="ECO:0000313" key="7">
    <source>
        <dbReference type="Proteomes" id="UP000248597"/>
    </source>
</evidence>
<dbReference type="Proteomes" id="UP000248597">
    <property type="component" value="Unassembled WGS sequence"/>
</dbReference>
<dbReference type="SMART" id="SM00824">
    <property type="entry name" value="PKS_TE"/>
    <property type="match status" value="1"/>
</dbReference>
<dbReference type="Pfam" id="PF00550">
    <property type="entry name" value="PP-binding"/>
    <property type="match status" value="1"/>
</dbReference>
<dbReference type="GO" id="GO:0005829">
    <property type="term" value="C:cytosol"/>
    <property type="evidence" value="ECO:0007669"/>
    <property type="project" value="TreeGrafter"/>
</dbReference>
<evidence type="ECO:0000256" key="1">
    <source>
        <dbReference type="ARBA" id="ARBA00001957"/>
    </source>
</evidence>
<dbReference type="InterPro" id="IPR036736">
    <property type="entry name" value="ACP-like_sf"/>
</dbReference>
<dbReference type="PANTHER" id="PTHR45527">
    <property type="entry name" value="NONRIBOSOMAL PEPTIDE SYNTHETASE"/>
    <property type="match status" value="1"/>
</dbReference>
<dbReference type="FunFam" id="3.40.50.12780:FF:000012">
    <property type="entry name" value="Non-ribosomal peptide synthetase"/>
    <property type="match status" value="1"/>
</dbReference>
<dbReference type="InterPro" id="IPR001242">
    <property type="entry name" value="Condensation_dom"/>
</dbReference>
<dbReference type="NCBIfam" id="TIGR01733">
    <property type="entry name" value="AA-adenyl-dom"/>
    <property type="match status" value="1"/>
</dbReference>
<dbReference type="FunFam" id="1.10.1200.10:FF:000016">
    <property type="entry name" value="Non-ribosomal peptide synthase"/>
    <property type="match status" value="1"/>
</dbReference>
<dbReference type="FunFam" id="3.40.50.980:FF:000002">
    <property type="entry name" value="Enterobactin synthetase component F"/>
    <property type="match status" value="1"/>
</dbReference>
<evidence type="ECO:0000259" key="5">
    <source>
        <dbReference type="PROSITE" id="PS50075"/>
    </source>
</evidence>
<evidence type="ECO:0000256" key="3">
    <source>
        <dbReference type="ARBA" id="ARBA00022553"/>
    </source>
</evidence>
<dbReference type="InterPro" id="IPR023213">
    <property type="entry name" value="CAT-like_dom_sf"/>
</dbReference>
<dbReference type="FunFam" id="2.30.38.10:FF:000001">
    <property type="entry name" value="Non-ribosomal peptide synthetase PvdI"/>
    <property type="match status" value="1"/>
</dbReference>
<dbReference type="GO" id="GO:0072330">
    <property type="term" value="P:monocarboxylic acid biosynthetic process"/>
    <property type="evidence" value="ECO:0007669"/>
    <property type="project" value="UniProtKB-ARBA"/>
</dbReference>
<dbReference type="Gene3D" id="3.40.50.1820">
    <property type="entry name" value="alpha/beta hydrolase"/>
    <property type="match status" value="1"/>
</dbReference>
<dbReference type="SMART" id="SM00823">
    <property type="entry name" value="PKS_PP"/>
    <property type="match status" value="1"/>
</dbReference>